<dbReference type="InterPro" id="IPR002347">
    <property type="entry name" value="SDR_fam"/>
</dbReference>
<dbReference type="Pfam" id="PF13561">
    <property type="entry name" value="adh_short_C2"/>
    <property type="match status" value="1"/>
</dbReference>
<dbReference type="PRINTS" id="PR00081">
    <property type="entry name" value="GDHRDH"/>
</dbReference>
<accession>A0A7V4DDT0</accession>
<proteinExistence type="predicted"/>
<dbReference type="InterPro" id="IPR036291">
    <property type="entry name" value="NAD(P)-bd_dom_sf"/>
</dbReference>
<dbReference type="PANTHER" id="PTHR42898">
    <property type="entry name" value="TROPINONE REDUCTASE"/>
    <property type="match status" value="1"/>
</dbReference>
<evidence type="ECO:0000256" key="1">
    <source>
        <dbReference type="ARBA" id="ARBA00023002"/>
    </source>
</evidence>
<dbReference type="SUPFAM" id="SSF51735">
    <property type="entry name" value="NAD(P)-binding Rossmann-fold domains"/>
    <property type="match status" value="1"/>
</dbReference>
<dbReference type="AlphaFoldDB" id="A0A7V4DDT0"/>
<dbReference type="Gene3D" id="3.40.50.720">
    <property type="entry name" value="NAD(P)-binding Rossmann-like Domain"/>
    <property type="match status" value="1"/>
</dbReference>
<name>A0A7V4DDT0_9BACT</name>
<protein>
    <submittedName>
        <fullName evidence="2">SDR family oxidoreductase</fullName>
    </submittedName>
</protein>
<comment type="caution">
    <text evidence="2">The sequence shown here is derived from an EMBL/GenBank/DDBJ whole genome shotgun (WGS) entry which is preliminary data.</text>
</comment>
<keyword evidence="1" id="KW-0560">Oxidoreductase</keyword>
<dbReference type="InterPro" id="IPR045000">
    <property type="entry name" value="TR"/>
</dbReference>
<reference evidence="2" key="1">
    <citation type="journal article" date="2020" name="mSystems">
        <title>Genome- and Community-Level Interaction Insights into Carbon Utilization and Element Cycling Functions of Hydrothermarchaeota in Hydrothermal Sediment.</title>
        <authorList>
            <person name="Zhou Z."/>
            <person name="Liu Y."/>
            <person name="Xu W."/>
            <person name="Pan J."/>
            <person name="Luo Z.H."/>
            <person name="Li M."/>
        </authorList>
    </citation>
    <scope>NUCLEOTIDE SEQUENCE [LARGE SCALE GENOMIC DNA]</scope>
    <source>
        <strain evidence="2">SpSt-747</strain>
    </source>
</reference>
<organism evidence="2">
    <name type="scientific">Candidatus Caldatribacterium californiense</name>
    <dbReference type="NCBI Taxonomy" id="1454726"/>
    <lineage>
        <taxon>Bacteria</taxon>
        <taxon>Pseudomonadati</taxon>
        <taxon>Atribacterota</taxon>
        <taxon>Atribacteria</taxon>
        <taxon>Atribacterales</taxon>
        <taxon>Candidatus Caldatribacteriaceae</taxon>
        <taxon>Candidatus Caldatribacterium</taxon>
    </lineage>
</organism>
<sequence>MSLVLEKSRSAGVDEFRNLRRSTSTDYPSNNGSGPIRSKLTVHDFQRVEWAKYGIRVNIGSPAFIQTPMVEKVLSDPRWGEFIRSRTPLGRPGTLEEVAELVAFLVSPRSSYITGTNILIDGGWTAGTFVESPHYGPTKSKRKKIDRSEVFVVCFS</sequence>
<evidence type="ECO:0000313" key="2">
    <source>
        <dbReference type="EMBL" id="HGI30703.1"/>
    </source>
</evidence>
<dbReference type="EMBL" id="DTFV01000073">
    <property type="protein sequence ID" value="HGI30703.1"/>
    <property type="molecule type" value="Genomic_DNA"/>
</dbReference>
<dbReference type="GO" id="GO:0016491">
    <property type="term" value="F:oxidoreductase activity"/>
    <property type="evidence" value="ECO:0007669"/>
    <property type="project" value="UniProtKB-KW"/>
</dbReference>
<gene>
    <name evidence="2" type="ORF">ENV30_05280</name>
</gene>
<dbReference type="PANTHER" id="PTHR42898:SF6">
    <property type="entry name" value="NADP-DEPENDENT MANNITOL DEHYDROGENASE"/>
    <property type="match status" value="1"/>
</dbReference>